<dbReference type="PANTHER" id="PTHR31720">
    <property type="entry name" value="SERPENTINE RECEPTOR, CLASS Z-RELATED"/>
    <property type="match status" value="1"/>
</dbReference>
<protein>
    <submittedName>
        <fullName evidence="2">Protein CBG18627</fullName>
    </submittedName>
</protein>
<keyword evidence="3" id="KW-1185">Reference proteome</keyword>
<dbReference type="InterPro" id="IPR018817">
    <property type="entry name" value="7TM_GPCR_serpentine_rcpt_Srz"/>
</dbReference>
<evidence type="ECO:0000313" key="2">
    <source>
        <dbReference type="EMBL" id="CAP36039.2"/>
    </source>
</evidence>
<evidence type="ECO:0000313" key="3">
    <source>
        <dbReference type="Proteomes" id="UP000008549"/>
    </source>
</evidence>
<dbReference type="GeneID" id="8580410"/>
<dbReference type="RefSeq" id="XP_045096542.1">
    <property type="nucleotide sequence ID" value="XM_045238442.1"/>
</dbReference>
<dbReference type="KEGG" id="cbr:CBG_18627"/>
<dbReference type="Proteomes" id="UP000008549">
    <property type="component" value="Unassembled WGS sequence"/>
</dbReference>
<feature type="transmembrane region" description="Helical" evidence="1">
    <location>
        <begin position="14"/>
        <end position="38"/>
    </location>
</feature>
<evidence type="ECO:0000256" key="1">
    <source>
        <dbReference type="SAM" id="Phobius"/>
    </source>
</evidence>
<name>A8XTR3_CAEBR</name>
<sequence length="296" mass="34966">MIDEYSYQFNPTRVFFYSFFLLYIGFLVLPVLVLPLYISVFRSNRERERETAVYPITLHFYRLIYVYYSVFILEFVVFQAVLRHYPASFKPYTMENFSISYAIFLLAILLMFNLAYTHQALLSLLALQRFLLYFFPDLESRINFGMKNTTRLIYGIHSLCLLPFLLFSILTRIAFWFGRADLYGPSVTTNFLNTQITVIIFLPIAVSRGVVSFTTDSKNDAKTDFDTSFMSFQLDFLSTPLLIEIPYLFCNRRNVEEMRKRLSFKYLWSKIWNRNNQVGGIDNSDNQIFIVQSTHS</sequence>
<dbReference type="WormBase" id="CBG18627">
    <property type="protein sequence ID" value="CBP37433"/>
    <property type="gene ID" value="WBGene00038009"/>
</dbReference>
<accession>A8XTR3</accession>
<dbReference type="PANTHER" id="PTHR31720:SF12">
    <property type="entry name" value="SERPENTINE RECEPTOR, CLASS T-RELATED"/>
    <property type="match status" value="1"/>
</dbReference>
<dbReference type="Pfam" id="PF10325">
    <property type="entry name" value="7TM_GPCR_Srz"/>
    <property type="match status" value="1"/>
</dbReference>
<keyword evidence="1" id="KW-0472">Membrane</keyword>
<proteinExistence type="predicted"/>
<feature type="transmembrane region" description="Helical" evidence="1">
    <location>
        <begin position="59"/>
        <end position="78"/>
    </location>
</feature>
<reference evidence="2 3" key="1">
    <citation type="journal article" date="2003" name="PLoS Biol.">
        <title>The genome sequence of Caenorhabditis briggsae: a platform for comparative genomics.</title>
        <authorList>
            <person name="Stein L.D."/>
            <person name="Bao Z."/>
            <person name="Blasiar D."/>
            <person name="Blumenthal T."/>
            <person name="Brent M.R."/>
            <person name="Chen N."/>
            <person name="Chinwalla A."/>
            <person name="Clarke L."/>
            <person name="Clee C."/>
            <person name="Coghlan A."/>
            <person name="Coulson A."/>
            <person name="D'Eustachio P."/>
            <person name="Fitch D.H."/>
            <person name="Fulton L.A."/>
            <person name="Fulton R.E."/>
            <person name="Griffiths-Jones S."/>
            <person name="Harris T.W."/>
            <person name="Hillier L.W."/>
            <person name="Kamath R."/>
            <person name="Kuwabara P.E."/>
            <person name="Mardis E.R."/>
            <person name="Marra M.A."/>
            <person name="Miner T.L."/>
            <person name="Minx P."/>
            <person name="Mullikin J.C."/>
            <person name="Plumb R.W."/>
            <person name="Rogers J."/>
            <person name="Schein J.E."/>
            <person name="Sohrmann M."/>
            <person name="Spieth J."/>
            <person name="Stajich J.E."/>
            <person name="Wei C."/>
            <person name="Willey D."/>
            <person name="Wilson R.K."/>
            <person name="Durbin R."/>
            <person name="Waterston R.H."/>
        </authorList>
    </citation>
    <scope>NUCLEOTIDE SEQUENCE [LARGE SCALE GENOMIC DNA]</scope>
    <source>
        <strain evidence="2 3">AF16</strain>
    </source>
</reference>
<reference evidence="2 3" key="2">
    <citation type="journal article" date="2011" name="PLoS Genet.">
        <title>Caenorhabditis briggsae recombinant inbred line genotypes reveal inter-strain incompatibility and the evolution of recombination.</title>
        <authorList>
            <person name="Ross J.A."/>
            <person name="Koboldt D.C."/>
            <person name="Staisch J.E."/>
            <person name="Chamberlin H.M."/>
            <person name="Gupta B.P."/>
            <person name="Miller R.D."/>
            <person name="Baird S.E."/>
            <person name="Haag E.S."/>
        </authorList>
    </citation>
    <scope>NUCLEOTIDE SEQUENCE [LARGE SCALE GENOMIC DNA]</scope>
    <source>
        <strain evidence="2 3">AF16</strain>
    </source>
</reference>
<dbReference type="CTD" id="8580410"/>
<feature type="transmembrane region" description="Helical" evidence="1">
    <location>
        <begin position="98"/>
        <end position="115"/>
    </location>
</feature>
<gene>
    <name evidence="2 4" type="ORF">CBG18627</name>
    <name evidence="2" type="ORF">CBG_18627</name>
</gene>
<keyword evidence="1" id="KW-1133">Transmembrane helix</keyword>
<keyword evidence="1" id="KW-0812">Transmembrane</keyword>
<feature type="transmembrane region" description="Helical" evidence="1">
    <location>
        <begin position="190"/>
        <end position="211"/>
    </location>
</feature>
<dbReference type="AlphaFoldDB" id="A8XTR3"/>
<feature type="transmembrane region" description="Helical" evidence="1">
    <location>
        <begin position="156"/>
        <end position="178"/>
    </location>
</feature>
<evidence type="ECO:0000313" key="4">
    <source>
        <dbReference type="WormBase" id="CBG18627"/>
    </source>
</evidence>
<dbReference type="InParanoid" id="A8XTR3"/>
<dbReference type="EMBL" id="HE601466">
    <property type="protein sequence ID" value="CAP36039.2"/>
    <property type="molecule type" value="Genomic_DNA"/>
</dbReference>
<organism evidence="2 3">
    <name type="scientific">Caenorhabditis briggsae</name>
    <dbReference type="NCBI Taxonomy" id="6238"/>
    <lineage>
        <taxon>Eukaryota</taxon>
        <taxon>Metazoa</taxon>
        <taxon>Ecdysozoa</taxon>
        <taxon>Nematoda</taxon>
        <taxon>Chromadorea</taxon>
        <taxon>Rhabditida</taxon>
        <taxon>Rhabditina</taxon>
        <taxon>Rhabditomorpha</taxon>
        <taxon>Rhabditoidea</taxon>
        <taxon>Rhabditidae</taxon>
        <taxon>Peloderinae</taxon>
        <taxon>Caenorhabditis</taxon>
    </lineage>
</organism>
<dbReference type="HOGENOM" id="CLU_056063_1_0_1"/>